<dbReference type="Proteomes" id="UP001158045">
    <property type="component" value="Unassembled WGS sequence"/>
</dbReference>
<evidence type="ECO:0000313" key="1">
    <source>
        <dbReference type="EMBL" id="MDH8678494.1"/>
    </source>
</evidence>
<accession>A0ABT6NDJ3</accession>
<gene>
    <name evidence="1" type="ORF">QE109_10075</name>
</gene>
<name>A0ABT6NDJ3_9FIRM</name>
<reference evidence="1 2" key="1">
    <citation type="submission" date="2023-04" db="EMBL/GenBank/DDBJ databases">
        <title>Fusibacter bizertensis strain WBS, isolated from littoral bottom sediments of the Arctic seas - biochemical and genomic analysis.</title>
        <authorList>
            <person name="Brioukhanov A.L."/>
        </authorList>
    </citation>
    <scope>NUCLEOTIDE SEQUENCE [LARGE SCALE GENOMIC DNA]</scope>
    <source>
        <strain evidence="1 2">WBS</strain>
    </source>
</reference>
<organism evidence="1 2">
    <name type="scientific">Fusibacter bizertensis</name>
    <dbReference type="NCBI Taxonomy" id="1488331"/>
    <lineage>
        <taxon>Bacteria</taxon>
        <taxon>Bacillati</taxon>
        <taxon>Bacillota</taxon>
        <taxon>Clostridia</taxon>
        <taxon>Eubacteriales</taxon>
        <taxon>Eubacteriales Family XII. Incertae Sedis</taxon>
        <taxon>Fusibacter</taxon>
    </lineage>
</organism>
<keyword evidence="2" id="KW-1185">Reference proteome</keyword>
<evidence type="ECO:0008006" key="3">
    <source>
        <dbReference type="Google" id="ProtNLM"/>
    </source>
</evidence>
<dbReference type="EMBL" id="JARYZI010000006">
    <property type="protein sequence ID" value="MDH8678494.1"/>
    <property type="molecule type" value="Genomic_DNA"/>
</dbReference>
<sequence>MQDNLWSEIRPFILSSFLNYESIEEIDREDYIKAFSDRSLLVRMPVDLSVSQFYSIFSDKVLSDGVADITPREFLLREGNVRSLYVFDALSSKYYLMKHKTMQHDVGALIDAVRNIEIVDYRKLSDRFSLSSTLEGEDDKLNYELIPYQYDFIVSGIKVQNEVRMDDTYFNQDVSSISGAVFGNRLDFVKKLKDVNDSIVLMYGYGDKSLTVSRTGNIAYRQKFNPQNSKSLTFKEAFSIAAGKLENFGLMPEGIYLSNYEYDQSSKTYTFNFNYKLNSLSIAELDQSLDPIKIKVKENQVIAVDKNIKSFAGEYTPEKFMNSGRMFTIDECITNNIVEINVYYLQDNGIQDSTLEKYKYYYKIVSEIKSIDLKYFEESDGNDSYMIPVWEVKISNRVYLFNAYDGKLIKTYIK</sequence>
<protein>
    <recommendedName>
        <fullName evidence="3">Regulatory protein YycH domain-containing protein</fullName>
    </recommendedName>
</protein>
<proteinExistence type="predicted"/>
<comment type="caution">
    <text evidence="1">The sequence shown here is derived from an EMBL/GenBank/DDBJ whole genome shotgun (WGS) entry which is preliminary data.</text>
</comment>
<evidence type="ECO:0000313" key="2">
    <source>
        <dbReference type="Proteomes" id="UP001158045"/>
    </source>
</evidence>